<keyword evidence="2" id="KW-1185">Reference proteome</keyword>
<proteinExistence type="predicted"/>
<dbReference type="EMBL" id="JAUCAQ010000014">
    <property type="protein sequence ID" value="MDM7646787.1"/>
    <property type="molecule type" value="Genomic_DNA"/>
</dbReference>
<evidence type="ECO:0000313" key="2">
    <source>
        <dbReference type="Proteomes" id="UP001242903"/>
    </source>
</evidence>
<sequence length="84" mass="9931">MDNKIIDLLSEYVLEKLSTYFEGGPEHEIITGQQDLAEFLTGKRRADISKFLALEDFPQIRDNVGNVIGWSWREIRKWEFSRNR</sequence>
<reference evidence="1 2" key="1">
    <citation type="submission" date="2023-06" db="EMBL/GenBank/DDBJ databases">
        <title>Draft Genome Sequences of lactic acid bacteria strains isolated from fermented milk products.</title>
        <authorList>
            <person name="Elcheninov A.G."/>
            <person name="Klyukina A."/>
            <person name="Zayulina K.S."/>
            <person name="Gavirova L.A."/>
            <person name="Shcherbakova P.A."/>
            <person name="Shestakov A.I."/>
            <person name="Kublanov I.V."/>
            <person name="Kochetkova T.V."/>
        </authorList>
    </citation>
    <scope>NUCLEOTIDE SEQUENCE [LARGE SCALE GENOMIC DNA]</scope>
    <source>
        <strain evidence="1 2">TOM.81</strain>
    </source>
</reference>
<name>A0ABT7RZP8_9LACO</name>
<comment type="caution">
    <text evidence="1">The sequence shown here is derived from an EMBL/GenBank/DDBJ whole genome shotgun (WGS) entry which is preliminary data.</text>
</comment>
<gene>
    <name evidence="1" type="ORF">QUE93_07135</name>
</gene>
<organism evidence="1 2">
    <name type="scientific">Leuconostoc falkenbergense</name>
    <dbReference type="NCBI Taxonomy" id="2766470"/>
    <lineage>
        <taxon>Bacteria</taxon>
        <taxon>Bacillati</taxon>
        <taxon>Bacillota</taxon>
        <taxon>Bacilli</taxon>
        <taxon>Lactobacillales</taxon>
        <taxon>Lactobacillaceae</taxon>
        <taxon>Leuconostoc</taxon>
    </lineage>
</organism>
<protein>
    <submittedName>
        <fullName evidence="1">Uncharacterized protein</fullName>
    </submittedName>
</protein>
<accession>A0ABT7RZP8</accession>
<dbReference type="RefSeq" id="WP_289456611.1">
    <property type="nucleotide sequence ID" value="NZ_JAUCAQ010000014.1"/>
</dbReference>
<evidence type="ECO:0000313" key="1">
    <source>
        <dbReference type="EMBL" id="MDM7646787.1"/>
    </source>
</evidence>
<dbReference type="Proteomes" id="UP001242903">
    <property type="component" value="Unassembled WGS sequence"/>
</dbReference>